<dbReference type="Proteomes" id="UP000186308">
    <property type="component" value="Unassembled WGS sequence"/>
</dbReference>
<accession>A0A8G2CK24</accession>
<reference evidence="2 3" key="1">
    <citation type="submission" date="2017-01" db="EMBL/GenBank/DDBJ databases">
        <authorList>
            <person name="Varghese N."/>
            <person name="Submissions S."/>
        </authorList>
    </citation>
    <scope>NUCLEOTIDE SEQUENCE [LARGE SCALE GENOMIC DNA]</scope>
    <source>
        <strain evidence="2 3">ATCC 35905</strain>
    </source>
</reference>
<evidence type="ECO:0000313" key="2">
    <source>
        <dbReference type="EMBL" id="SIQ65322.1"/>
    </source>
</evidence>
<dbReference type="AlphaFoldDB" id="A0A8G2CK24"/>
<dbReference type="EMBL" id="FTNE01000007">
    <property type="protein sequence ID" value="SIQ65322.1"/>
    <property type="molecule type" value="Genomic_DNA"/>
</dbReference>
<dbReference type="RefSeq" id="WP_029313206.1">
    <property type="nucleotide sequence ID" value="NZ_FTNE01000007.1"/>
</dbReference>
<feature type="compositionally biased region" description="Pro residues" evidence="1">
    <location>
        <begin position="147"/>
        <end position="157"/>
    </location>
</feature>
<comment type="caution">
    <text evidence="2">The sequence shown here is derived from an EMBL/GenBank/DDBJ whole genome shotgun (WGS) entry which is preliminary data.</text>
</comment>
<feature type="region of interest" description="Disordered" evidence="1">
    <location>
        <begin position="146"/>
        <end position="168"/>
    </location>
</feature>
<keyword evidence="3" id="KW-1185">Reference proteome</keyword>
<gene>
    <name evidence="2" type="ORF">SAMN05421828_107119</name>
</gene>
<protein>
    <submittedName>
        <fullName evidence="2">Uncharacterized protein</fullName>
    </submittedName>
</protein>
<sequence>MINPVTAIHEIMQSGQGAGGAPVHNSAAMVGGASSTLVQADVVLLSQQALDGLLKDGLTQASNAGAIDAGASGAGAGAGTGVGAGAGAGAGAGVEPPVPSSLVNQIEAAAQSVAANPDFFSYLVNALGGSQYVAALMGLQQGGAPVEPVPSPVPPVGGVPSRNDLSKL</sequence>
<evidence type="ECO:0000313" key="3">
    <source>
        <dbReference type="Proteomes" id="UP000186308"/>
    </source>
</evidence>
<proteinExistence type="predicted"/>
<evidence type="ECO:0000256" key="1">
    <source>
        <dbReference type="SAM" id="MobiDB-lite"/>
    </source>
</evidence>
<name>A0A8G2CK24_ACIRU</name>
<organism evidence="2 3">
    <name type="scientific">Acidiphilium rubrum</name>
    <dbReference type="NCBI Taxonomy" id="526"/>
    <lineage>
        <taxon>Bacteria</taxon>
        <taxon>Pseudomonadati</taxon>
        <taxon>Pseudomonadota</taxon>
        <taxon>Alphaproteobacteria</taxon>
        <taxon>Acetobacterales</taxon>
        <taxon>Acidocellaceae</taxon>
        <taxon>Acidiphilium</taxon>
    </lineage>
</organism>